<feature type="binding site" description="axial binding residue" evidence="6">
    <location>
        <position position="434"/>
    </location>
    <ligand>
        <name>heme</name>
        <dbReference type="ChEBI" id="CHEBI:30413"/>
    </ligand>
    <ligandPart>
        <name>Fe</name>
        <dbReference type="ChEBI" id="CHEBI:18248"/>
    </ligandPart>
</feature>
<organism evidence="7 8">
    <name type="scientific">Turnera subulata</name>
    <dbReference type="NCBI Taxonomy" id="218843"/>
    <lineage>
        <taxon>Eukaryota</taxon>
        <taxon>Viridiplantae</taxon>
        <taxon>Streptophyta</taxon>
        <taxon>Embryophyta</taxon>
        <taxon>Tracheophyta</taxon>
        <taxon>Spermatophyta</taxon>
        <taxon>Magnoliopsida</taxon>
        <taxon>eudicotyledons</taxon>
        <taxon>Gunneridae</taxon>
        <taxon>Pentapetalae</taxon>
        <taxon>rosids</taxon>
        <taxon>fabids</taxon>
        <taxon>Malpighiales</taxon>
        <taxon>Passifloraceae</taxon>
        <taxon>Turnera</taxon>
    </lineage>
</organism>
<dbReference type="GO" id="GO:0005506">
    <property type="term" value="F:iron ion binding"/>
    <property type="evidence" value="ECO:0007669"/>
    <property type="project" value="InterPro"/>
</dbReference>
<keyword evidence="4 6" id="KW-0408">Iron</keyword>
<evidence type="ECO:0000256" key="3">
    <source>
        <dbReference type="ARBA" id="ARBA00022723"/>
    </source>
</evidence>
<keyword evidence="3 6" id="KW-0479">Metal-binding</keyword>
<gene>
    <name evidence="7" type="ORF">Tsubulata_008948</name>
</gene>
<dbReference type="OrthoDB" id="2789670at2759"/>
<dbReference type="Pfam" id="PF00067">
    <property type="entry name" value="p450"/>
    <property type="match status" value="1"/>
</dbReference>
<dbReference type="Gene3D" id="1.10.630.10">
    <property type="entry name" value="Cytochrome P450"/>
    <property type="match status" value="1"/>
</dbReference>
<evidence type="ECO:0000256" key="1">
    <source>
        <dbReference type="ARBA" id="ARBA00010617"/>
    </source>
</evidence>
<evidence type="ECO:0000256" key="6">
    <source>
        <dbReference type="PIRSR" id="PIRSR602403-1"/>
    </source>
</evidence>
<proteinExistence type="inferred from homology"/>
<dbReference type="GO" id="GO:0020037">
    <property type="term" value="F:heme binding"/>
    <property type="evidence" value="ECO:0007669"/>
    <property type="project" value="InterPro"/>
</dbReference>
<dbReference type="SUPFAM" id="SSF48264">
    <property type="entry name" value="Cytochrome P450"/>
    <property type="match status" value="1"/>
</dbReference>
<dbReference type="PRINTS" id="PR00465">
    <property type="entry name" value="EP450IV"/>
</dbReference>
<dbReference type="FunFam" id="1.10.630.10:FF:000024">
    <property type="entry name" value="Allene oxide synthase, chloroplastic"/>
    <property type="match status" value="1"/>
</dbReference>
<dbReference type="AlphaFoldDB" id="A0A9Q0FSI5"/>
<dbReference type="PANTHER" id="PTHR24286:SF302">
    <property type="entry name" value="ALLENE OXIDE SYNTHASE 2"/>
    <property type="match status" value="1"/>
</dbReference>
<dbReference type="Proteomes" id="UP001141552">
    <property type="component" value="Unassembled WGS sequence"/>
</dbReference>
<accession>A0A9Q0FSI5</accession>
<evidence type="ECO:0008006" key="9">
    <source>
        <dbReference type="Google" id="ProtNLM"/>
    </source>
</evidence>
<comment type="caution">
    <text evidence="7">The sequence shown here is derived from an EMBL/GenBank/DDBJ whole genome shotgun (WGS) entry which is preliminary data.</text>
</comment>
<evidence type="ECO:0000256" key="2">
    <source>
        <dbReference type="ARBA" id="ARBA00022617"/>
    </source>
</evidence>
<evidence type="ECO:0000313" key="8">
    <source>
        <dbReference type="Proteomes" id="UP001141552"/>
    </source>
</evidence>
<dbReference type="GO" id="GO:0016705">
    <property type="term" value="F:oxidoreductase activity, acting on paired donors, with incorporation or reduction of molecular oxygen"/>
    <property type="evidence" value="ECO:0007669"/>
    <property type="project" value="InterPro"/>
</dbReference>
<dbReference type="GO" id="GO:0016125">
    <property type="term" value="P:sterol metabolic process"/>
    <property type="evidence" value="ECO:0007669"/>
    <property type="project" value="TreeGrafter"/>
</dbReference>
<comment type="cofactor">
    <cofactor evidence="6">
        <name>heme</name>
        <dbReference type="ChEBI" id="CHEBI:30413"/>
    </cofactor>
</comment>
<name>A0A9Q0FSI5_9ROSI</name>
<protein>
    <recommendedName>
        <fullName evidence="9">Allene oxide synthase</fullName>
    </recommendedName>
</protein>
<dbReference type="GO" id="GO:0016829">
    <property type="term" value="F:lyase activity"/>
    <property type="evidence" value="ECO:0007669"/>
    <property type="project" value="UniProtKB-KW"/>
</dbReference>
<dbReference type="InterPro" id="IPR001128">
    <property type="entry name" value="Cyt_P450"/>
</dbReference>
<comment type="similarity">
    <text evidence="1">Belongs to the cytochrome P450 family.</text>
</comment>
<dbReference type="InterPro" id="IPR036396">
    <property type="entry name" value="Cyt_P450_sf"/>
</dbReference>
<dbReference type="EMBL" id="JAKUCV010004237">
    <property type="protein sequence ID" value="KAJ4836049.1"/>
    <property type="molecule type" value="Genomic_DNA"/>
</dbReference>
<sequence>MSSSSSSSDHQLPKRPIPGNYGLPFFGPIKDRLDYFYNQGQAKFFSTRIQEYNSTVIRTNMPPGPFISDNPKVVALLDAVSFPVLFDMSKVEKRNVLDGTFMPSLSFFGGYRMCAFLDPSEKKHTSLKSFFLSFLASKHSEFIPLFRSCLQDMFIKVDDEMSSHKKAHLNPYCDPLCFNFMFRLFCNNKDPSDTKLGSKGPGTIDAWLALQLAPLASLGLPKFFKHIEDFLLHTFRLPSFLVKPSYNKLYDAFYDHAGPVLDKAESFGIKRDEACHNIVFLVGFNAYGGMKAWFPTLIEWVALGGEKLHRQLADEIRAVVKESGGVTFQALEKMALTKSVVYESLRMEPPVPYQYGKAKEDLVVQSHDAAYEIKKGEMIFGYQPFATNDPKVFDDPEKFRGNRFVGEEGEKLLKYVYWSNGLETEDPTVENKQCPGKNLVVLLGRVLLVEFFLRYDTFTAESKPLPGLGTSVTFTSLTKATTT</sequence>
<keyword evidence="5" id="KW-0456">Lyase</keyword>
<dbReference type="GO" id="GO:0004497">
    <property type="term" value="F:monooxygenase activity"/>
    <property type="evidence" value="ECO:0007669"/>
    <property type="project" value="InterPro"/>
</dbReference>
<keyword evidence="8" id="KW-1185">Reference proteome</keyword>
<evidence type="ECO:0000313" key="7">
    <source>
        <dbReference type="EMBL" id="KAJ4836049.1"/>
    </source>
</evidence>
<dbReference type="InterPro" id="IPR002403">
    <property type="entry name" value="Cyt_P450_E_grp-IV"/>
</dbReference>
<reference evidence="7" key="1">
    <citation type="submission" date="2022-02" db="EMBL/GenBank/DDBJ databases">
        <authorList>
            <person name="Henning P.M."/>
            <person name="McCubbin A.G."/>
            <person name="Shore J.S."/>
        </authorList>
    </citation>
    <scope>NUCLEOTIDE SEQUENCE</scope>
    <source>
        <strain evidence="7">F60SS</strain>
        <tissue evidence="7">Leaves</tissue>
    </source>
</reference>
<evidence type="ECO:0000256" key="5">
    <source>
        <dbReference type="ARBA" id="ARBA00023239"/>
    </source>
</evidence>
<dbReference type="CDD" id="cd11071">
    <property type="entry name" value="CYP74"/>
    <property type="match status" value="1"/>
</dbReference>
<reference evidence="7" key="2">
    <citation type="journal article" date="2023" name="Plants (Basel)">
        <title>Annotation of the Turnera subulata (Passifloraceae) Draft Genome Reveals the S-Locus Evolved after the Divergence of Turneroideae from Passifloroideae in a Stepwise Manner.</title>
        <authorList>
            <person name="Henning P.M."/>
            <person name="Roalson E.H."/>
            <person name="Mir W."/>
            <person name="McCubbin A.G."/>
            <person name="Shore J.S."/>
        </authorList>
    </citation>
    <scope>NUCLEOTIDE SEQUENCE</scope>
    <source>
        <strain evidence="7">F60SS</strain>
    </source>
</reference>
<evidence type="ECO:0000256" key="4">
    <source>
        <dbReference type="ARBA" id="ARBA00023004"/>
    </source>
</evidence>
<dbReference type="PANTHER" id="PTHR24286">
    <property type="entry name" value="CYTOCHROME P450 26"/>
    <property type="match status" value="1"/>
</dbReference>
<dbReference type="GO" id="GO:0006631">
    <property type="term" value="P:fatty acid metabolic process"/>
    <property type="evidence" value="ECO:0007669"/>
    <property type="project" value="UniProtKB-ARBA"/>
</dbReference>
<keyword evidence="2 6" id="KW-0349">Heme</keyword>